<keyword evidence="1" id="KW-1133">Transmembrane helix</keyword>
<evidence type="ECO:0000256" key="1">
    <source>
        <dbReference type="SAM" id="Phobius"/>
    </source>
</evidence>
<keyword evidence="3" id="KW-1185">Reference proteome</keyword>
<feature type="transmembrane region" description="Helical" evidence="1">
    <location>
        <begin position="16"/>
        <end position="33"/>
    </location>
</feature>
<reference evidence="3" key="1">
    <citation type="submission" date="2016-10" db="EMBL/GenBank/DDBJ databases">
        <authorList>
            <person name="Varghese N."/>
            <person name="Submissions S."/>
        </authorList>
    </citation>
    <scope>NUCLEOTIDE SEQUENCE [LARGE SCALE GENOMIC DNA]</scope>
    <source>
        <strain evidence="3">DSM 45004</strain>
    </source>
</reference>
<name>A0A1I1TK57_9ACTN</name>
<dbReference type="EMBL" id="FOMZ01000001">
    <property type="protein sequence ID" value="SFD59026.1"/>
    <property type="molecule type" value="Genomic_DNA"/>
</dbReference>
<sequence length="102" mass="11284">MERDNKVFQPLSKREYIWRGVGFMAAPTAPLVVNVLEVPLWAGLPLVAAAGGAGFLVLRHFTTMEPNPTGPMKPAKWRFGFPDRSTLRPNRYRSAETADGAD</sequence>
<keyword evidence="1" id="KW-0472">Membrane</keyword>
<evidence type="ECO:0000313" key="2">
    <source>
        <dbReference type="EMBL" id="SFD59026.1"/>
    </source>
</evidence>
<proteinExistence type="predicted"/>
<organism evidence="2 3">
    <name type="scientific">Actinopolyspora alba</name>
    <dbReference type="NCBI Taxonomy" id="673379"/>
    <lineage>
        <taxon>Bacteria</taxon>
        <taxon>Bacillati</taxon>
        <taxon>Actinomycetota</taxon>
        <taxon>Actinomycetes</taxon>
        <taxon>Actinopolysporales</taxon>
        <taxon>Actinopolysporaceae</taxon>
        <taxon>Actinopolyspora</taxon>
        <taxon>Actinopolyspora alba group</taxon>
    </lineage>
</organism>
<keyword evidence="1" id="KW-0812">Transmembrane</keyword>
<dbReference type="Proteomes" id="UP000198716">
    <property type="component" value="Unassembled WGS sequence"/>
</dbReference>
<feature type="transmembrane region" description="Helical" evidence="1">
    <location>
        <begin position="39"/>
        <end position="58"/>
    </location>
</feature>
<dbReference type="AlphaFoldDB" id="A0A1I1TK57"/>
<evidence type="ECO:0000313" key="3">
    <source>
        <dbReference type="Proteomes" id="UP000198716"/>
    </source>
</evidence>
<accession>A0A1I1TK57</accession>
<dbReference type="RefSeq" id="WP_092922252.1">
    <property type="nucleotide sequence ID" value="NZ_FOMZ01000001.1"/>
</dbReference>
<protein>
    <submittedName>
        <fullName evidence="2">Uncharacterized protein</fullName>
    </submittedName>
</protein>
<gene>
    <name evidence="2" type="ORF">SAMN04487819_101161</name>
</gene>